<feature type="compositionally biased region" description="Basic residues" evidence="1">
    <location>
        <begin position="1"/>
        <end position="16"/>
    </location>
</feature>
<dbReference type="Pfam" id="PF00650">
    <property type="entry name" value="CRAL_TRIO"/>
    <property type="match status" value="2"/>
</dbReference>
<feature type="compositionally biased region" description="Basic and acidic residues" evidence="1">
    <location>
        <begin position="17"/>
        <end position="29"/>
    </location>
</feature>
<accession>A0A9N8DRT2</accession>
<evidence type="ECO:0000259" key="2">
    <source>
        <dbReference type="PROSITE" id="PS50191"/>
    </source>
</evidence>
<feature type="domain" description="CRAL-TRIO" evidence="2">
    <location>
        <begin position="150"/>
        <end position="320"/>
    </location>
</feature>
<evidence type="ECO:0000313" key="4">
    <source>
        <dbReference type="Proteomes" id="UP001153069"/>
    </source>
</evidence>
<dbReference type="PANTHER" id="PTHR23324">
    <property type="entry name" value="SEC14 RELATED PROTEIN"/>
    <property type="match status" value="1"/>
</dbReference>
<dbReference type="SUPFAM" id="SSF52087">
    <property type="entry name" value="CRAL/TRIO domain"/>
    <property type="match status" value="2"/>
</dbReference>
<dbReference type="InterPro" id="IPR051064">
    <property type="entry name" value="SEC14/CRAL-TRIO_domain"/>
</dbReference>
<dbReference type="AlphaFoldDB" id="A0A9N8DRT2"/>
<dbReference type="SMART" id="SM00516">
    <property type="entry name" value="SEC14"/>
    <property type="match status" value="2"/>
</dbReference>
<protein>
    <submittedName>
        <fullName evidence="3">SEC14-like protein 2</fullName>
    </submittedName>
</protein>
<dbReference type="PROSITE" id="PS50191">
    <property type="entry name" value="CRAL_TRIO"/>
    <property type="match status" value="2"/>
</dbReference>
<dbReference type="InterPro" id="IPR001251">
    <property type="entry name" value="CRAL-TRIO_dom"/>
</dbReference>
<dbReference type="InterPro" id="IPR036273">
    <property type="entry name" value="CRAL/TRIO_N_dom_sf"/>
</dbReference>
<dbReference type="OrthoDB" id="1434354at2759"/>
<feature type="compositionally biased region" description="Low complexity" evidence="1">
    <location>
        <begin position="34"/>
        <end position="58"/>
    </location>
</feature>
<organism evidence="3 4">
    <name type="scientific">Seminavis robusta</name>
    <dbReference type="NCBI Taxonomy" id="568900"/>
    <lineage>
        <taxon>Eukaryota</taxon>
        <taxon>Sar</taxon>
        <taxon>Stramenopiles</taxon>
        <taxon>Ochrophyta</taxon>
        <taxon>Bacillariophyta</taxon>
        <taxon>Bacillariophyceae</taxon>
        <taxon>Bacillariophycidae</taxon>
        <taxon>Naviculales</taxon>
        <taxon>Naviculaceae</taxon>
        <taxon>Seminavis</taxon>
    </lineage>
</organism>
<dbReference type="Proteomes" id="UP001153069">
    <property type="component" value="Unassembled WGS sequence"/>
</dbReference>
<evidence type="ECO:0000256" key="1">
    <source>
        <dbReference type="SAM" id="MobiDB-lite"/>
    </source>
</evidence>
<dbReference type="InterPro" id="IPR036865">
    <property type="entry name" value="CRAL-TRIO_dom_sf"/>
</dbReference>
<dbReference type="Gene3D" id="3.40.525.10">
    <property type="entry name" value="CRAL-TRIO lipid binding domain"/>
    <property type="match status" value="2"/>
</dbReference>
<dbReference type="EMBL" id="CAICTM010000233">
    <property type="protein sequence ID" value="CAB9505535.1"/>
    <property type="molecule type" value="Genomic_DNA"/>
</dbReference>
<dbReference type="SUPFAM" id="SSF46938">
    <property type="entry name" value="CRAL/TRIO N-terminal domain"/>
    <property type="match status" value="2"/>
</dbReference>
<evidence type="ECO:0000313" key="3">
    <source>
        <dbReference type="EMBL" id="CAB9505535.1"/>
    </source>
</evidence>
<comment type="caution">
    <text evidence="3">The sequence shown here is derived from an EMBL/GenBank/DDBJ whole genome shotgun (WGS) entry which is preliminary data.</text>
</comment>
<reference evidence="3" key="1">
    <citation type="submission" date="2020-06" db="EMBL/GenBank/DDBJ databases">
        <authorList>
            <consortium name="Plant Systems Biology data submission"/>
        </authorList>
    </citation>
    <scope>NUCLEOTIDE SEQUENCE</scope>
    <source>
        <strain evidence="3">D6</strain>
    </source>
</reference>
<gene>
    <name evidence="3" type="ORF">SEMRO_234_G094540.1</name>
</gene>
<dbReference type="PANTHER" id="PTHR23324:SF83">
    <property type="entry name" value="SEC14-LIKE PROTEIN 2"/>
    <property type="match status" value="1"/>
</dbReference>
<sequence length="767" mass="87542">MTSKSGKKRASKKRPKKGEMEGGGVKEQRPSIQSSSSVTRTSSSTTTTTTTTTTSSTSGNKWETLTQWTDDSVAMVADWWNMKEDQVEKLWQLRDRLTDVTHWKNQPNEVVRYLRDAKFNVKDAEAKFRRMIQWRIDEKVDDIIHDYQPPHPLMEEYLPTTVLAATDKEGDPIWVERVGAADSWGLFKRFGQHDLIRYAVYIREVCIRGKWAEDFQQKSGGKPPMRATAIIDLGGMSFDHCRPALLPLLKEGLKIVQEYYVGFGKKIIVIRVSKLFPMVWKVAQHFCGENMKNMMVFATADNYLEVLSEYVELEKLPPCLFEGGEGHGGVAMPNSLDGGKVPSWEELDRMWEKRQQKQKQAALLPPKEIKTSDVLSVQTSSLMSDEEAPFSQRSGTTVTDLLSPTSSAFSYARDRNALQPEDWSDANFREAMRVWECTPKEEAQLRELQQRVADVDHWKNRPSILLAYLREHKHNLKVAEDCFRKTIQWREENGIDHLIETYRPPMLLLKYFSNTILRPDCCDKDGDPIYIERPGPTDSWSLYQRFGAKAMCEYLTWIREEAGRGRYQKEYERLHGHEIHRITVVVDLVGLSTRHMKPGLLPLFREVVNVAQAHYCGIAKRVFVIRAPRIFKVIWKIVQHFLEDRMKKLLIFASEGDYLDVMSEYIELENLPPCIYEGGHGEGGIGLPKRLDGGLVPPKSKHDYDLATREDIDPGLVDGKFSDGMDGSVASVSAKVARLGGGFFELSDDDDARTVLSVCSLASQRET</sequence>
<dbReference type="CDD" id="cd00170">
    <property type="entry name" value="SEC14"/>
    <property type="match status" value="2"/>
</dbReference>
<name>A0A9N8DRT2_9STRA</name>
<dbReference type="GO" id="GO:0005737">
    <property type="term" value="C:cytoplasm"/>
    <property type="evidence" value="ECO:0007669"/>
    <property type="project" value="TreeGrafter"/>
</dbReference>
<proteinExistence type="predicted"/>
<keyword evidence="4" id="KW-1185">Reference proteome</keyword>
<feature type="domain" description="CRAL-TRIO" evidence="2">
    <location>
        <begin position="504"/>
        <end position="699"/>
    </location>
</feature>
<feature type="region of interest" description="Disordered" evidence="1">
    <location>
        <begin position="1"/>
        <end position="60"/>
    </location>
</feature>